<dbReference type="PANTHER" id="PTHR23119:SF44">
    <property type="entry name" value="PROTEIN LAP4"/>
    <property type="match status" value="1"/>
</dbReference>
<feature type="compositionally biased region" description="Polar residues" evidence="14">
    <location>
        <begin position="912"/>
        <end position="929"/>
    </location>
</feature>
<keyword evidence="8" id="KW-0433">Leucine-rich repeat</keyword>
<keyword evidence="7" id="KW-0597">Phosphoprotein</keyword>
<keyword evidence="17" id="KW-1185">Reference proteome</keyword>
<dbReference type="GO" id="GO:0005737">
    <property type="term" value="C:cytoplasm"/>
    <property type="evidence" value="ECO:0007669"/>
    <property type="project" value="UniProtKB-SubCell"/>
</dbReference>
<dbReference type="PROSITE" id="PS51450">
    <property type="entry name" value="LRR"/>
    <property type="match status" value="2"/>
</dbReference>
<reference evidence="16" key="1">
    <citation type="submission" date="2022-12" db="EMBL/GenBank/DDBJ databases">
        <title>Chromosome-level genome assembly of the bean flower thrips Megalurothrips usitatus.</title>
        <authorList>
            <person name="Ma L."/>
            <person name="Liu Q."/>
            <person name="Li H."/>
            <person name="Cai W."/>
        </authorList>
    </citation>
    <scope>NUCLEOTIDE SEQUENCE</scope>
    <source>
        <strain evidence="16">Cailab_2022a</strain>
    </source>
</reference>
<dbReference type="GO" id="GO:0098609">
    <property type="term" value="P:cell-cell adhesion"/>
    <property type="evidence" value="ECO:0007669"/>
    <property type="project" value="TreeGrafter"/>
</dbReference>
<dbReference type="SMART" id="SM00228">
    <property type="entry name" value="PDZ"/>
    <property type="match status" value="4"/>
</dbReference>
<name>A0AAV7XBQ0_9NEOP</name>
<dbReference type="CDD" id="cd06703">
    <property type="entry name" value="PDZ2_Scribble-like"/>
    <property type="match status" value="1"/>
</dbReference>
<feature type="compositionally biased region" description="Basic and acidic residues" evidence="14">
    <location>
        <begin position="1480"/>
        <end position="1495"/>
    </location>
</feature>
<proteinExistence type="predicted"/>
<feature type="compositionally biased region" description="Acidic residues" evidence="14">
    <location>
        <begin position="473"/>
        <end position="492"/>
    </location>
</feature>
<feature type="compositionally biased region" description="Basic residues" evidence="14">
    <location>
        <begin position="1765"/>
        <end position="1777"/>
    </location>
</feature>
<dbReference type="InterPro" id="IPR003591">
    <property type="entry name" value="Leu-rich_rpt_typical-subtyp"/>
</dbReference>
<keyword evidence="6" id="KW-0963">Cytoplasm</keyword>
<feature type="compositionally biased region" description="Basic residues" evidence="14">
    <location>
        <begin position="512"/>
        <end position="527"/>
    </location>
</feature>
<dbReference type="EMBL" id="JAPTSV010000012">
    <property type="protein sequence ID" value="KAJ1522122.1"/>
    <property type="molecule type" value="Genomic_DNA"/>
</dbReference>
<feature type="compositionally biased region" description="Low complexity" evidence="14">
    <location>
        <begin position="1742"/>
        <end position="1756"/>
    </location>
</feature>
<feature type="compositionally biased region" description="Polar residues" evidence="14">
    <location>
        <begin position="675"/>
        <end position="685"/>
    </location>
</feature>
<dbReference type="InterPro" id="IPR001478">
    <property type="entry name" value="PDZ"/>
</dbReference>
<feature type="region of interest" description="Disordered" evidence="14">
    <location>
        <begin position="1631"/>
        <end position="1777"/>
    </location>
</feature>
<feature type="compositionally biased region" description="Pro residues" evidence="14">
    <location>
        <begin position="934"/>
        <end position="945"/>
    </location>
</feature>
<feature type="domain" description="PDZ" evidence="15">
    <location>
        <begin position="580"/>
        <end position="667"/>
    </location>
</feature>
<dbReference type="Pfam" id="PF00595">
    <property type="entry name" value="PDZ"/>
    <property type="match status" value="4"/>
</dbReference>
<dbReference type="CDD" id="cd06702">
    <property type="entry name" value="PDZ3_Scribble-like"/>
    <property type="match status" value="1"/>
</dbReference>
<feature type="compositionally biased region" description="Polar residues" evidence="14">
    <location>
        <begin position="1639"/>
        <end position="1652"/>
    </location>
</feature>
<dbReference type="GO" id="GO:0019901">
    <property type="term" value="F:protein kinase binding"/>
    <property type="evidence" value="ECO:0007669"/>
    <property type="project" value="TreeGrafter"/>
</dbReference>
<dbReference type="CDD" id="cd06704">
    <property type="entry name" value="PDZ1_Scribble-like"/>
    <property type="match status" value="1"/>
</dbReference>
<accession>A0AAV7XBQ0</accession>
<dbReference type="Proteomes" id="UP001075354">
    <property type="component" value="Chromosome 12"/>
</dbReference>
<feature type="domain" description="PDZ" evidence="15">
    <location>
        <begin position="1187"/>
        <end position="1279"/>
    </location>
</feature>
<evidence type="ECO:0000256" key="9">
    <source>
        <dbReference type="ARBA" id="ARBA00022737"/>
    </source>
</evidence>
<dbReference type="InterPro" id="IPR055414">
    <property type="entry name" value="LRR_R13L4/SHOC2-like"/>
</dbReference>
<evidence type="ECO:0000256" key="10">
    <source>
        <dbReference type="ARBA" id="ARBA00022782"/>
    </source>
</evidence>
<dbReference type="Gene3D" id="3.80.10.10">
    <property type="entry name" value="Ribonuclease Inhibitor"/>
    <property type="match status" value="3"/>
</dbReference>
<feature type="compositionally biased region" description="Basic and acidic residues" evidence="14">
    <location>
        <begin position="1337"/>
        <end position="1354"/>
    </location>
</feature>
<dbReference type="Gene3D" id="2.30.42.10">
    <property type="match status" value="4"/>
</dbReference>
<feature type="region of interest" description="Disordered" evidence="14">
    <location>
        <begin position="360"/>
        <end position="535"/>
    </location>
</feature>
<keyword evidence="4" id="KW-0217">Developmental protein</keyword>
<feature type="compositionally biased region" description="Basic and acidic residues" evidence="14">
    <location>
        <begin position="446"/>
        <end position="472"/>
    </location>
</feature>
<feature type="region of interest" description="Disordered" evidence="14">
    <location>
        <begin position="1452"/>
        <end position="1471"/>
    </location>
</feature>
<dbReference type="InterPro" id="IPR032675">
    <property type="entry name" value="LRR_dom_sf"/>
</dbReference>
<dbReference type="SUPFAM" id="SSF52058">
    <property type="entry name" value="L domain-like"/>
    <property type="match status" value="1"/>
</dbReference>
<keyword evidence="11" id="KW-0965">Cell junction</keyword>
<keyword evidence="12" id="KW-0175">Coiled coil</keyword>
<dbReference type="GO" id="GO:0005912">
    <property type="term" value="C:adherens junction"/>
    <property type="evidence" value="ECO:0007669"/>
    <property type="project" value="TreeGrafter"/>
</dbReference>
<keyword evidence="9" id="KW-0677">Repeat</keyword>
<evidence type="ECO:0000313" key="17">
    <source>
        <dbReference type="Proteomes" id="UP001075354"/>
    </source>
</evidence>
<comment type="subcellular location">
    <subcellularLocation>
        <location evidence="2">Cell junction</location>
    </subcellularLocation>
    <subcellularLocation>
        <location evidence="1">Cell membrane</location>
        <topology evidence="1">Peripheral membrane protein</topology>
    </subcellularLocation>
    <subcellularLocation>
        <location evidence="3">Cytoplasm</location>
    </subcellularLocation>
</comment>
<feature type="compositionally biased region" description="Polar residues" evidence="14">
    <location>
        <begin position="1663"/>
        <end position="1672"/>
    </location>
</feature>
<dbReference type="FunFam" id="2.30.42.10:FF:000041">
    <property type="entry name" value="protein scribble homolog isoform X1"/>
    <property type="match status" value="1"/>
</dbReference>
<dbReference type="FunFam" id="2.30.42.10:FF:000074">
    <property type="entry name" value="protein scribble homolog isoform X2"/>
    <property type="match status" value="1"/>
</dbReference>
<comment type="caution">
    <text evidence="16">The sequence shown here is derived from an EMBL/GenBank/DDBJ whole genome shotgun (WGS) entry which is preliminary data.</text>
</comment>
<evidence type="ECO:0000256" key="3">
    <source>
        <dbReference type="ARBA" id="ARBA00004496"/>
    </source>
</evidence>
<dbReference type="FunFam" id="3.80.10.10:FF:000118">
    <property type="entry name" value="Leucine rich repeat containing 7"/>
    <property type="match status" value="1"/>
</dbReference>
<feature type="domain" description="PDZ" evidence="15">
    <location>
        <begin position="1080"/>
        <end position="1170"/>
    </location>
</feature>
<evidence type="ECO:0000256" key="5">
    <source>
        <dbReference type="ARBA" id="ARBA00022475"/>
    </source>
</evidence>
<feature type="region of interest" description="Disordered" evidence="14">
    <location>
        <begin position="901"/>
        <end position="999"/>
    </location>
</feature>
<dbReference type="InterPro" id="IPR036034">
    <property type="entry name" value="PDZ_sf"/>
</dbReference>
<dbReference type="GO" id="GO:0016323">
    <property type="term" value="C:basolateral plasma membrane"/>
    <property type="evidence" value="ECO:0007669"/>
    <property type="project" value="TreeGrafter"/>
</dbReference>
<dbReference type="InterPro" id="IPR001611">
    <property type="entry name" value="Leu-rich_rpt"/>
</dbReference>
<dbReference type="GO" id="GO:0098968">
    <property type="term" value="P:neurotransmitter receptor transport postsynaptic membrane to endosome"/>
    <property type="evidence" value="ECO:0007669"/>
    <property type="project" value="TreeGrafter"/>
</dbReference>
<evidence type="ECO:0000256" key="12">
    <source>
        <dbReference type="ARBA" id="ARBA00023054"/>
    </source>
</evidence>
<feature type="compositionally biased region" description="Polar residues" evidence="14">
    <location>
        <begin position="983"/>
        <end position="993"/>
    </location>
</feature>
<feature type="compositionally biased region" description="Basic and acidic residues" evidence="14">
    <location>
        <begin position="1504"/>
        <end position="1516"/>
    </location>
</feature>
<dbReference type="CDD" id="cd06701">
    <property type="entry name" value="PDZ4_Scribble-like"/>
    <property type="match status" value="1"/>
</dbReference>
<dbReference type="GO" id="GO:0098887">
    <property type="term" value="P:neurotransmitter receptor transport, endosome to postsynaptic membrane"/>
    <property type="evidence" value="ECO:0007669"/>
    <property type="project" value="TreeGrafter"/>
</dbReference>
<dbReference type="Pfam" id="PF23598">
    <property type="entry name" value="LRR_14"/>
    <property type="match status" value="1"/>
</dbReference>
<dbReference type="PANTHER" id="PTHR23119">
    <property type="entry name" value="DISCS LARGE"/>
    <property type="match status" value="1"/>
</dbReference>
<evidence type="ECO:0000313" key="16">
    <source>
        <dbReference type="EMBL" id="KAJ1522122.1"/>
    </source>
</evidence>
<protein>
    <recommendedName>
        <fullName evidence="15">PDZ domain-containing protein</fullName>
    </recommendedName>
</protein>
<feature type="compositionally biased region" description="Basic and acidic residues" evidence="14">
    <location>
        <begin position="375"/>
        <end position="399"/>
    </location>
</feature>
<dbReference type="SUPFAM" id="SSF50156">
    <property type="entry name" value="PDZ domain-like"/>
    <property type="match status" value="4"/>
</dbReference>
<dbReference type="FunFam" id="2.30.42.10:FF:000064">
    <property type="entry name" value="protein lap4 isoform X1"/>
    <property type="match status" value="1"/>
</dbReference>
<evidence type="ECO:0000256" key="6">
    <source>
        <dbReference type="ARBA" id="ARBA00022490"/>
    </source>
</evidence>
<evidence type="ECO:0000256" key="8">
    <source>
        <dbReference type="ARBA" id="ARBA00022614"/>
    </source>
</evidence>
<evidence type="ECO:0000259" key="15">
    <source>
        <dbReference type="PROSITE" id="PS50106"/>
    </source>
</evidence>
<feature type="region of interest" description="Disordered" evidence="14">
    <location>
        <begin position="1480"/>
        <end position="1599"/>
    </location>
</feature>
<feature type="compositionally biased region" description="Polar residues" evidence="14">
    <location>
        <begin position="1547"/>
        <end position="1557"/>
    </location>
</feature>
<dbReference type="PROSITE" id="PS50106">
    <property type="entry name" value="PDZ"/>
    <property type="match status" value="4"/>
</dbReference>
<keyword evidence="13" id="KW-0472">Membrane</keyword>
<feature type="region of interest" description="Disordered" evidence="14">
    <location>
        <begin position="1298"/>
        <end position="1359"/>
    </location>
</feature>
<dbReference type="SMART" id="SM00369">
    <property type="entry name" value="LRR_TYP"/>
    <property type="match status" value="10"/>
</dbReference>
<feature type="domain" description="PDZ" evidence="15">
    <location>
        <begin position="771"/>
        <end position="861"/>
    </location>
</feature>
<dbReference type="GO" id="GO:0014069">
    <property type="term" value="C:postsynaptic density"/>
    <property type="evidence" value="ECO:0007669"/>
    <property type="project" value="TreeGrafter"/>
</dbReference>
<evidence type="ECO:0000256" key="13">
    <source>
        <dbReference type="ARBA" id="ARBA00023136"/>
    </source>
</evidence>
<feature type="compositionally biased region" description="Polar residues" evidence="14">
    <location>
        <begin position="1519"/>
        <end position="1529"/>
    </location>
</feature>
<feature type="compositionally biased region" description="Acidic residues" evidence="14">
    <location>
        <begin position="1727"/>
        <end position="1741"/>
    </location>
</feature>
<evidence type="ECO:0000256" key="2">
    <source>
        <dbReference type="ARBA" id="ARBA00004282"/>
    </source>
</evidence>
<feature type="compositionally biased region" description="Low complexity" evidence="14">
    <location>
        <begin position="1452"/>
        <end position="1467"/>
    </location>
</feature>
<dbReference type="SMART" id="SM00364">
    <property type="entry name" value="LRR_BAC"/>
    <property type="match status" value="9"/>
</dbReference>
<evidence type="ECO:0000256" key="7">
    <source>
        <dbReference type="ARBA" id="ARBA00022553"/>
    </source>
</evidence>
<evidence type="ECO:0000256" key="4">
    <source>
        <dbReference type="ARBA" id="ARBA00022473"/>
    </source>
</evidence>
<keyword evidence="10" id="KW-0221">Differentiation</keyword>
<sequence>MRRLFLCVADIPDIPENIKNLRELQVADFSSNPIPRLPPGFVQLRNLTVLGLNDMSLTSLPSDFGCLVSLQSLELRENLLEFLPESLSQLSKLERLDLGDNKIGELPRHIGKLPALQELWLDHNELQHLPAEIGNLKKLACLDVSENRLEDLPDEISGLISLTDLHLSQNNVETLPDGIGALEKLTILKIDQNRLMSLNPNIGRCISLQELILTENFLVILPTTIGYLVKMTNLNVDRNSLKSVPHEIGKLENLGVLSLRDNKLEYLPSQIGNCKLLHVLDVSGNRLQYLPMSMANLNLKAVWLSENQAQPLLKFQTDIDEQTGEQVLTCFLLPQLEYHPDHNPVSSIYDRDGFSSVTLSEIHKTDESDDEGWEEREASRTHSVKFVDDGPNDQDKETPFVRQNTPHPKELKAKAHRLFTKGGKSPDSKETEDPDPQSSDQPVQKDGFKEDEAASVHSNHSSDEATRENAAEHEEEPESEEDLLDDAPESEQEGERHVGFEGVVEGEGSRPNRLHRRDTPHHLKNKRINSQTIDQDKVASIIAQALSKKPDSEMVDAPQYPSNMQSDIVQSVEVREEQYSIHIERTSAGLGLSIAGGLGSTPFKGDDEGIFISRVTEGGPADLAGLRVGDKVLYVNGKSLVSTDHWTAVEALKAAGGTLDLVVAREVTKIVAKTHGTSSSSQASTPMFRPGDSACSSLGTSRATSATSHQSILTSGFESTGNVAVQDKGVRPLENGQGDDLYAEVSNKVKRIPEPLKGMGSDTEIRKVMVYTTLIRDSNGLGFSIAGGKGCPPFRSDGNPDAIYISRITEAGVAEKDGKLLVGDRIISINGVDLSGARHDQAVAMLTGLDRFVRLVAEREVLVNKGQTPSPSPAEKSPHVFGVPKPYTGLYNNSYMANRPGYRRASPGSPGYMSTISSPDVNSTSKFALTSSPAPTPTTPTPPVHQVPTAQSPVPMKSVVETASPLAPKVNGVEPPRPAPRTRLTSSNSTSGEPPQLPKAITSEDFQAMIPARFRGEEEPPSGPIVTVTIKQPTDMSLQFPPPPTTLGKVTETITKSTFTETVVTRVTDNKLVTPAPTEEVTLVKDGGSLGFSIIGGTDHSCVPFGGGKPGIFISHIVPEGIAAKSGALRIGDRILEVSGEDVTKCTHQEAVLKLLQPGNTITLFIQHDPLPEGFQVSTILWSPPHELTIVKQEGEKLGMHIKGGLRGHRGNPLDKTDEGVFISKINSGGAAKRDGRLKVGMRMLEVNNASLLGASHQEAVNALRSAGNTIRLVVCKGFDRAEVEKLISEGKITKEMSKSISQSVSSLDREDEDSATLKQEQQMKQELVQWEQEQEERDRELREREEEREREHQVALQQAQNDLQLEPVREKSTPERVLDVVRAAEMLVKPSSPTELLVPKSPGGPKSAESLKTTTIVMSKHTLAPQSSLAVSGTPSNSSSTAVSGNITAVTTSTATSSASSPPAVAKKMSVSDKMKFFEKAMEEQHQPSPKPEKVFSFLSQDEIERMKQEEEKKIASLSRSELKTLTNMVEHDEDDEDRNEGYNDAETSLNRSAPSTPVRDVPVRTAKAEKRRKERLLQEGILTDEEDNSLSPAEQRALRAEKRAAWRQARFKSLEQDALQAQMVIKKMSEMIDSDQNRANSTPETGTSPLPDTGTEETDTAPYNNNNFENSHGHHITSYPDGENNIESEVETTREKIISLELCSPDDAKDNVLIDATTPVSPALPEEDEDEEVDEEEQQSSDIPSSTPTSPTTEDGPDSNSINKKRRRKRNKKKH</sequence>
<dbReference type="Pfam" id="PF13855">
    <property type="entry name" value="LRR_8"/>
    <property type="match status" value="2"/>
</dbReference>
<dbReference type="GO" id="GO:0043113">
    <property type="term" value="P:receptor clustering"/>
    <property type="evidence" value="ECO:0007669"/>
    <property type="project" value="TreeGrafter"/>
</dbReference>
<dbReference type="GO" id="GO:0030154">
    <property type="term" value="P:cell differentiation"/>
    <property type="evidence" value="ECO:0007669"/>
    <property type="project" value="UniProtKB-KW"/>
</dbReference>
<dbReference type="InterPro" id="IPR050614">
    <property type="entry name" value="Synaptic_Scaffolding_LAP-MAGUK"/>
</dbReference>
<feature type="region of interest" description="Disordered" evidence="14">
    <location>
        <begin position="674"/>
        <end position="701"/>
    </location>
</feature>
<dbReference type="GO" id="GO:0045197">
    <property type="term" value="P:establishment or maintenance of epithelial cell apical/basal polarity"/>
    <property type="evidence" value="ECO:0007669"/>
    <property type="project" value="TreeGrafter"/>
</dbReference>
<keyword evidence="5" id="KW-1003">Cell membrane</keyword>
<gene>
    <name evidence="16" type="ORF">ONE63_002433</name>
</gene>
<evidence type="ECO:0000256" key="1">
    <source>
        <dbReference type="ARBA" id="ARBA00004202"/>
    </source>
</evidence>
<evidence type="ECO:0000256" key="11">
    <source>
        <dbReference type="ARBA" id="ARBA00022949"/>
    </source>
</evidence>
<evidence type="ECO:0000256" key="14">
    <source>
        <dbReference type="SAM" id="MobiDB-lite"/>
    </source>
</evidence>
<dbReference type="GO" id="GO:0045211">
    <property type="term" value="C:postsynaptic membrane"/>
    <property type="evidence" value="ECO:0007669"/>
    <property type="project" value="TreeGrafter"/>
</dbReference>
<organism evidence="16 17">
    <name type="scientific">Megalurothrips usitatus</name>
    <name type="common">bean blossom thrips</name>
    <dbReference type="NCBI Taxonomy" id="439358"/>
    <lineage>
        <taxon>Eukaryota</taxon>
        <taxon>Metazoa</taxon>
        <taxon>Ecdysozoa</taxon>
        <taxon>Arthropoda</taxon>
        <taxon>Hexapoda</taxon>
        <taxon>Insecta</taxon>
        <taxon>Pterygota</taxon>
        <taxon>Neoptera</taxon>
        <taxon>Paraneoptera</taxon>
        <taxon>Thysanoptera</taxon>
        <taxon>Terebrantia</taxon>
        <taxon>Thripoidea</taxon>
        <taxon>Thripidae</taxon>
        <taxon>Megalurothrips</taxon>
    </lineage>
</organism>